<dbReference type="Proteomes" id="UP001310248">
    <property type="component" value="Unassembled WGS sequence"/>
</dbReference>
<evidence type="ECO:0008006" key="4">
    <source>
        <dbReference type="Google" id="ProtNLM"/>
    </source>
</evidence>
<feature type="signal peptide" evidence="1">
    <location>
        <begin position="1"/>
        <end position="30"/>
    </location>
</feature>
<keyword evidence="1" id="KW-0732">Signal</keyword>
<protein>
    <recommendedName>
        <fullName evidence="4">Outer membrane protein beta-barrel domain-containing protein</fullName>
    </recommendedName>
</protein>
<name>A0ABU7FZY5_9ALTE</name>
<keyword evidence="3" id="KW-1185">Reference proteome</keyword>
<feature type="chain" id="PRO_5046394525" description="Outer membrane protein beta-barrel domain-containing protein" evidence="1">
    <location>
        <begin position="31"/>
        <end position="230"/>
    </location>
</feature>
<sequence length="230" mass="25744">MWTLFKNRQGKGALKLLACMCLLLSNLASADFSYGDYAKENNWDLLLSLGATYGGDTIAEAYYVDENNNVVDDAVLKGGSLFKASVGIDWPIVEDLRLITNAGYHVDTQFSFASTSSGNQGMWFTRFVLEALPYYQINDSFKLGGGLTYHMSNKVGGQFIGSDEKYYARYEDTLGYTGFVGYMLGETRSWIELRYTYIKYDLETEPFLASFCTANCDGSHVGLTFHWAVL</sequence>
<evidence type="ECO:0000313" key="2">
    <source>
        <dbReference type="EMBL" id="MEE1672560.1"/>
    </source>
</evidence>
<evidence type="ECO:0000313" key="3">
    <source>
        <dbReference type="Proteomes" id="UP001310248"/>
    </source>
</evidence>
<organism evidence="2 3">
    <name type="scientific">Agarivorans aestuarii</name>
    <dbReference type="NCBI Taxonomy" id="1563703"/>
    <lineage>
        <taxon>Bacteria</taxon>
        <taxon>Pseudomonadati</taxon>
        <taxon>Pseudomonadota</taxon>
        <taxon>Gammaproteobacteria</taxon>
        <taxon>Alteromonadales</taxon>
        <taxon>Alteromonadaceae</taxon>
        <taxon>Agarivorans</taxon>
    </lineage>
</organism>
<evidence type="ECO:0000256" key="1">
    <source>
        <dbReference type="SAM" id="SignalP"/>
    </source>
</evidence>
<comment type="caution">
    <text evidence="2">The sequence shown here is derived from an EMBL/GenBank/DDBJ whole genome shotgun (WGS) entry which is preliminary data.</text>
</comment>
<dbReference type="EMBL" id="JAYDYW010000002">
    <property type="protein sequence ID" value="MEE1672560.1"/>
    <property type="molecule type" value="Genomic_DNA"/>
</dbReference>
<reference evidence="3" key="1">
    <citation type="submission" date="2023-07" db="EMBL/GenBank/DDBJ databases">
        <title>Draft genome sequence of Agarivorans aestuarii strain ZMCS4, a CAZymes producing bacteria isolated from the marine brown algae Clodostephus spongiosus.</title>
        <authorList>
            <person name="Lorente B."/>
            <person name="Cabral C."/>
            <person name="Frias J."/>
            <person name="Faria J."/>
            <person name="Toubarro D."/>
        </authorList>
    </citation>
    <scope>NUCLEOTIDE SEQUENCE [LARGE SCALE GENOMIC DNA]</scope>
    <source>
        <strain evidence="3">ZMCS4</strain>
    </source>
</reference>
<gene>
    <name evidence="2" type="ORF">SNR37_001889</name>
</gene>
<proteinExistence type="predicted"/>
<reference evidence="2 3" key="2">
    <citation type="submission" date="2023-12" db="EMBL/GenBank/DDBJ databases">
        <authorList>
            <consortium name="Cladostephus spongiosus"/>
            <person name="Lorente B."/>
            <person name="Cabral C."/>
            <person name="Frias J."/>
            <person name="Faria J."/>
            <person name="Toubarro D."/>
        </authorList>
    </citation>
    <scope>NUCLEOTIDE SEQUENCE [LARGE SCALE GENOMIC DNA]</scope>
    <source>
        <strain evidence="2 3">ZMCS4</strain>
    </source>
</reference>
<accession>A0ABU7FZY5</accession>
<dbReference type="RefSeq" id="WP_329773968.1">
    <property type="nucleotide sequence ID" value="NZ_JAYDYW010000002.1"/>
</dbReference>